<feature type="signal peptide" evidence="2">
    <location>
        <begin position="1"/>
        <end position="21"/>
    </location>
</feature>
<dbReference type="PANTHER" id="PTHR44103">
    <property type="entry name" value="PROPROTEIN CONVERTASE P"/>
    <property type="match status" value="1"/>
</dbReference>
<keyword evidence="1 2" id="KW-0732">Signal</keyword>
<dbReference type="Gene3D" id="2.130.10.130">
    <property type="entry name" value="Integrin alpha, N-terminal"/>
    <property type="match status" value="2"/>
</dbReference>
<proteinExistence type="predicted"/>
<dbReference type="AlphaFoldDB" id="A0A3E1NGA4"/>
<dbReference type="Pfam" id="PF01839">
    <property type="entry name" value="FG-GAP"/>
    <property type="match status" value="1"/>
</dbReference>
<evidence type="ECO:0000256" key="2">
    <source>
        <dbReference type="SAM" id="SignalP"/>
    </source>
</evidence>
<protein>
    <submittedName>
        <fullName evidence="3">VCBS repeat-containing protein</fullName>
    </submittedName>
</protein>
<evidence type="ECO:0000313" key="4">
    <source>
        <dbReference type="Proteomes" id="UP000261284"/>
    </source>
</evidence>
<evidence type="ECO:0000313" key="3">
    <source>
        <dbReference type="EMBL" id="RFM26985.1"/>
    </source>
</evidence>
<gene>
    <name evidence="3" type="ORF">DXN05_16010</name>
</gene>
<organism evidence="3 4">
    <name type="scientific">Deminuibacter soli</name>
    <dbReference type="NCBI Taxonomy" id="2291815"/>
    <lineage>
        <taxon>Bacteria</taxon>
        <taxon>Pseudomonadati</taxon>
        <taxon>Bacteroidota</taxon>
        <taxon>Chitinophagia</taxon>
        <taxon>Chitinophagales</taxon>
        <taxon>Chitinophagaceae</taxon>
        <taxon>Deminuibacter</taxon>
    </lineage>
</organism>
<dbReference type="OrthoDB" id="9816120at2"/>
<keyword evidence="4" id="KW-1185">Reference proteome</keyword>
<dbReference type="Pfam" id="PF13517">
    <property type="entry name" value="FG-GAP_3"/>
    <property type="match status" value="2"/>
</dbReference>
<dbReference type="SUPFAM" id="SSF69318">
    <property type="entry name" value="Integrin alpha N-terminal domain"/>
    <property type="match status" value="1"/>
</dbReference>
<feature type="chain" id="PRO_5017652295" evidence="2">
    <location>
        <begin position="22"/>
        <end position="372"/>
    </location>
</feature>
<dbReference type="PANTHER" id="PTHR44103:SF1">
    <property type="entry name" value="PROPROTEIN CONVERTASE P"/>
    <property type="match status" value="1"/>
</dbReference>
<dbReference type="EMBL" id="QTJU01000006">
    <property type="protein sequence ID" value="RFM26985.1"/>
    <property type="molecule type" value="Genomic_DNA"/>
</dbReference>
<dbReference type="InterPro" id="IPR013517">
    <property type="entry name" value="FG-GAP"/>
</dbReference>
<comment type="caution">
    <text evidence="3">The sequence shown here is derived from an EMBL/GenBank/DDBJ whole genome shotgun (WGS) entry which is preliminary data.</text>
</comment>
<evidence type="ECO:0000256" key="1">
    <source>
        <dbReference type="ARBA" id="ARBA00022729"/>
    </source>
</evidence>
<name>A0A3E1NGA4_9BACT</name>
<accession>A0A3E1NGA4</accession>
<sequence>MHMNKLAPLAILLFAAPATFAQTGFTKHILSSDFISEGVAVADVNNDGHTDIIAGAYWFEAPDWTRHELAPGKTYRPDTQFSNSFLNFTMDVDQDGWTDLVRFSLPGEEVAWYHNPGKQGGYWPMHLLLQHAGNESPTLTDIDGDGRPDILCNDWVAKEMIWLQSPTIKGDTTWQRHVISNTGISTNRYTHGLGTADMNGDGRKDILITKGWWETPADRTQTNWTFHAADLGEDCSQIYALDAHNLVSASAHKYGIWWHQQKNDTAWEHHVIYNQFSQSHGLAMADINNDGHPDLVTGKRYFAHNHEDPGAFDPAVLYWFEYRPGATPSWIPHLVDDNSGVGLQVVVQDINKDGLPDIIVSNKKGVFFFEQK</sequence>
<reference evidence="3 4" key="1">
    <citation type="submission" date="2018-08" db="EMBL/GenBank/DDBJ databases">
        <title>Chitinophagaceae sp. K23C18032701, a novel bacterium isolated from forest soil.</title>
        <authorList>
            <person name="Wang C."/>
        </authorList>
    </citation>
    <scope>NUCLEOTIDE SEQUENCE [LARGE SCALE GENOMIC DNA]</scope>
    <source>
        <strain evidence="3 4">K23C18032701</strain>
    </source>
</reference>
<dbReference type="Proteomes" id="UP000261284">
    <property type="component" value="Unassembled WGS sequence"/>
</dbReference>
<dbReference type="InterPro" id="IPR028994">
    <property type="entry name" value="Integrin_alpha_N"/>
</dbReference>